<feature type="compositionally biased region" description="Acidic residues" evidence="2">
    <location>
        <begin position="274"/>
        <end position="286"/>
    </location>
</feature>
<protein>
    <recommendedName>
        <fullName evidence="5">UBN2 domain-containing protein</fullName>
    </recommendedName>
</protein>
<evidence type="ECO:0008006" key="5">
    <source>
        <dbReference type="Google" id="ProtNLM"/>
    </source>
</evidence>
<feature type="region of interest" description="Disordered" evidence="2">
    <location>
        <begin position="266"/>
        <end position="287"/>
    </location>
</feature>
<evidence type="ECO:0000313" key="3">
    <source>
        <dbReference type="EMBL" id="GJT02849.1"/>
    </source>
</evidence>
<feature type="coiled-coil region" evidence="1">
    <location>
        <begin position="505"/>
        <end position="568"/>
    </location>
</feature>
<proteinExistence type="predicted"/>
<evidence type="ECO:0000256" key="1">
    <source>
        <dbReference type="SAM" id="Coils"/>
    </source>
</evidence>
<dbReference type="Pfam" id="PF14223">
    <property type="entry name" value="Retrotran_gag_2"/>
    <property type="match status" value="1"/>
</dbReference>
<feature type="region of interest" description="Disordered" evidence="2">
    <location>
        <begin position="480"/>
        <end position="499"/>
    </location>
</feature>
<dbReference type="Proteomes" id="UP001151760">
    <property type="component" value="Unassembled WGS sequence"/>
</dbReference>
<gene>
    <name evidence="3" type="ORF">Tco_0824018</name>
</gene>
<reference evidence="3" key="2">
    <citation type="submission" date="2022-01" db="EMBL/GenBank/DDBJ databases">
        <authorList>
            <person name="Yamashiro T."/>
            <person name="Shiraishi A."/>
            <person name="Satake H."/>
            <person name="Nakayama K."/>
        </authorList>
    </citation>
    <scope>NUCLEOTIDE SEQUENCE</scope>
</reference>
<organism evidence="3 4">
    <name type="scientific">Tanacetum coccineum</name>
    <dbReference type="NCBI Taxonomy" id="301880"/>
    <lineage>
        <taxon>Eukaryota</taxon>
        <taxon>Viridiplantae</taxon>
        <taxon>Streptophyta</taxon>
        <taxon>Embryophyta</taxon>
        <taxon>Tracheophyta</taxon>
        <taxon>Spermatophyta</taxon>
        <taxon>Magnoliopsida</taxon>
        <taxon>eudicotyledons</taxon>
        <taxon>Gunneridae</taxon>
        <taxon>Pentapetalae</taxon>
        <taxon>asterids</taxon>
        <taxon>campanulids</taxon>
        <taxon>Asterales</taxon>
        <taxon>Asteraceae</taxon>
        <taxon>Asteroideae</taxon>
        <taxon>Anthemideae</taxon>
        <taxon>Anthemidinae</taxon>
        <taxon>Tanacetum</taxon>
    </lineage>
</organism>
<comment type="caution">
    <text evidence="3">The sequence shown here is derived from an EMBL/GenBank/DDBJ whole genome shotgun (WGS) entry which is preliminary data.</text>
</comment>
<dbReference type="PANTHER" id="PTHR34676">
    <property type="entry name" value="DUF4219 DOMAIN-CONTAINING PROTEIN-RELATED"/>
    <property type="match status" value="1"/>
</dbReference>
<evidence type="ECO:0000256" key="2">
    <source>
        <dbReference type="SAM" id="MobiDB-lite"/>
    </source>
</evidence>
<evidence type="ECO:0000313" key="4">
    <source>
        <dbReference type="Proteomes" id="UP001151760"/>
    </source>
</evidence>
<reference evidence="3" key="1">
    <citation type="journal article" date="2022" name="Int. J. Mol. Sci.">
        <title>Draft Genome of Tanacetum Coccineum: Genomic Comparison of Closely Related Tanacetum-Family Plants.</title>
        <authorList>
            <person name="Yamashiro T."/>
            <person name="Shiraishi A."/>
            <person name="Nakayama K."/>
            <person name="Satake H."/>
        </authorList>
    </citation>
    <scope>NUCLEOTIDE SEQUENCE</scope>
</reference>
<accession>A0ABQ5AP78</accession>
<name>A0ABQ5AP78_9ASTR</name>
<keyword evidence="1" id="KW-0175">Coiled coil</keyword>
<keyword evidence="4" id="KW-1185">Reference proteome</keyword>
<dbReference type="EMBL" id="BQNB010012379">
    <property type="protein sequence ID" value="GJT02849.1"/>
    <property type="molecule type" value="Genomic_DNA"/>
</dbReference>
<sequence length="593" mass="67254">MHIFIGNFTYVSDFMIVEDISSIIDPWLSQVVLGKPFVKISNMNHDLSLGIVKNEEDKRRGVNYVINKILGFYKEFLELVSEYLTGVEEEVSDEEESREECDSESTYKTHLWHVIIYGDFPPIQNNPKTKKDDTVPFDKQSDDLKKKLAKNNEAKIVIYNALSLKDNKIDLLVQQYEQFTIPEEKSIDNAFVRFNTIITSLKALDEGFSSKNYVRKFLRALHPKWHAKVTAIEESKDLPSLSLDELIGNLKVYEVINKREQSRSLALKAKKESSDEESSTFDGEDEKEVKMTKMVKVKENALDAEIQITSSENAQSHQEAKNQRPFVGGIWSDSGEDEEEKTKDETCLVAQASNVVIEQHKARSGTDLKMAKLTMSSSNHLTSSIEDAFSSNFPNIIPASPDYVSASPGKTYSSSSNSFGVVPIASPTLLLFHNDPYMKVLQAFYAEESPISPPTIEPPSSMPNPLEFYLPEGLLSPKKHNRSLSSTSTLPQEFEMGESSRKISVERHEEQIKEILNHLDELSLDRIEHIEDKIEGLGKGRVIIQQDFDNLQTELQQARAQISKLQKKQMGSNHKVSLARFRITDLEHIINDI</sequence>
<feature type="region of interest" description="Disordered" evidence="2">
    <location>
        <begin position="311"/>
        <end position="342"/>
    </location>
</feature>
<dbReference type="PANTHER" id="PTHR34676:SF8">
    <property type="entry name" value="TRANSMEMBRANE PROTEIN"/>
    <property type="match status" value="1"/>
</dbReference>